<name>A0A9Q3DAV0_9BASI</name>
<evidence type="ECO:0000256" key="1">
    <source>
        <dbReference type="SAM" id="MobiDB-lite"/>
    </source>
</evidence>
<evidence type="ECO:0000313" key="3">
    <source>
        <dbReference type="Proteomes" id="UP000765509"/>
    </source>
</evidence>
<accession>A0A9Q3DAV0</accession>
<protein>
    <submittedName>
        <fullName evidence="2">Uncharacterized protein</fullName>
    </submittedName>
</protein>
<dbReference type="Proteomes" id="UP000765509">
    <property type="component" value="Unassembled WGS sequence"/>
</dbReference>
<comment type="caution">
    <text evidence="2">The sequence shown here is derived from an EMBL/GenBank/DDBJ whole genome shotgun (WGS) entry which is preliminary data.</text>
</comment>
<sequence length="79" mass="8617">MEGKKTAKEIKFILRSSWRISRNFKGPGEDGAKEEENSVEEEGSYGTEGAPAPSEPSLLAIMRQMTQIKANLQAASSSE</sequence>
<dbReference type="EMBL" id="AVOT02014317">
    <property type="protein sequence ID" value="MBW0497690.1"/>
    <property type="molecule type" value="Genomic_DNA"/>
</dbReference>
<organism evidence="2 3">
    <name type="scientific">Austropuccinia psidii MF-1</name>
    <dbReference type="NCBI Taxonomy" id="1389203"/>
    <lineage>
        <taxon>Eukaryota</taxon>
        <taxon>Fungi</taxon>
        <taxon>Dikarya</taxon>
        <taxon>Basidiomycota</taxon>
        <taxon>Pucciniomycotina</taxon>
        <taxon>Pucciniomycetes</taxon>
        <taxon>Pucciniales</taxon>
        <taxon>Sphaerophragmiaceae</taxon>
        <taxon>Austropuccinia</taxon>
    </lineage>
</organism>
<feature type="region of interest" description="Disordered" evidence="1">
    <location>
        <begin position="23"/>
        <end position="55"/>
    </location>
</feature>
<keyword evidence="3" id="KW-1185">Reference proteome</keyword>
<feature type="compositionally biased region" description="Basic and acidic residues" evidence="1">
    <location>
        <begin position="27"/>
        <end position="36"/>
    </location>
</feature>
<dbReference type="AlphaFoldDB" id="A0A9Q3DAV0"/>
<gene>
    <name evidence="2" type="ORF">O181_037405</name>
</gene>
<reference evidence="2" key="1">
    <citation type="submission" date="2021-03" db="EMBL/GenBank/DDBJ databases">
        <title>Draft genome sequence of rust myrtle Austropuccinia psidii MF-1, a brazilian biotype.</title>
        <authorList>
            <person name="Quecine M.C."/>
            <person name="Pachon D.M.R."/>
            <person name="Bonatelli M.L."/>
            <person name="Correr F.H."/>
            <person name="Franceschini L.M."/>
            <person name="Leite T.F."/>
            <person name="Margarido G.R.A."/>
            <person name="Almeida C.A."/>
            <person name="Ferrarezi J.A."/>
            <person name="Labate C.A."/>
        </authorList>
    </citation>
    <scope>NUCLEOTIDE SEQUENCE</scope>
    <source>
        <strain evidence="2">MF-1</strain>
    </source>
</reference>
<evidence type="ECO:0000313" key="2">
    <source>
        <dbReference type="EMBL" id="MBW0497690.1"/>
    </source>
</evidence>
<proteinExistence type="predicted"/>